<name>A0A9N9ZJT0_9HYPO</name>
<reference evidence="1 2" key="2">
    <citation type="submission" date="2021-10" db="EMBL/GenBank/DDBJ databases">
        <authorList>
            <person name="Piombo E."/>
        </authorList>
    </citation>
    <scope>NUCLEOTIDE SEQUENCE [LARGE SCALE GENOMIC DNA]</scope>
</reference>
<organism evidence="1 2">
    <name type="scientific">Clonostachys solani</name>
    <dbReference type="NCBI Taxonomy" id="160281"/>
    <lineage>
        <taxon>Eukaryota</taxon>
        <taxon>Fungi</taxon>
        <taxon>Dikarya</taxon>
        <taxon>Ascomycota</taxon>
        <taxon>Pezizomycotina</taxon>
        <taxon>Sordariomycetes</taxon>
        <taxon>Hypocreomycetidae</taxon>
        <taxon>Hypocreales</taxon>
        <taxon>Bionectriaceae</taxon>
        <taxon>Clonostachys</taxon>
    </lineage>
</organism>
<sequence>MALTTLPLEVLHTICECLDSHREVARFRLVCRAFGDIGLKFLIPLVTVAPTAESIARLRAISLHPVLRHYVYGVSFLINVFWPDGKYGDWWPRVPTVCDLQGTEGLYYYKKMLSGQKNAFRALGPGQDVENACRRFPNLDLLDITEAENGGYLHKNQTYKSLREWLPKYNPREGQPFYPFNAACSYTGLPGVKPLKTFLRVMTSSKVRKLEIQVVDVGFFDGYETRDVSRMREGLCHLRDLVLCLCVNETVWWESVPVAKRILSNNRLRDFLCSAPHLEKIEISSNYAHKSTLKILTLTNCMLANDPDQGSEAPRSRWSDVFVPLVISDLLDSLALWGIFSISKLGDQDADSDADSDEEAAYEDAYIDMQGVLQDIKLTVAQAVAIVICSREFDSFLRGELAGRGDLEAEAVKKALVEDLTGEPQVESSWEKSKKHVKRYSNYLKSFAMHRDIPNWGAWWRRADGLPFY</sequence>
<dbReference type="AlphaFoldDB" id="A0A9N9ZJT0"/>
<evidence type="ECO:0000313" key="2">
    <source>
        <dbReference type="Proteomes" id="UP000775872"/>
    </source>
</evidence>
<protein>
    <recommendedName>
        <fullName evidence="3">F-box domain-containing protein</fullName>
    </recommendedName>
</protein>
<proteinExistence type="predicted"/>
<dbReference type="SUPFAM" id="SSF81383">
    <property type="entry name" value="F-box domain"/>
    <property type="match status" value="1"/>
</dbReference>
<dbReference type="CDD" id="cd09917">
    <property type="entry name" value="F-box_SF"/>
    <property type="match status" value="1"/>
</dbReference>
<dbReference type="EMBL" id="CABFOC020000063">
    <property type="protein sequence ID" value="CAH0056495.1"/>
    <property type="molecule type" value="Genomic_DNA"/>
</dbReference>
<dbReference type="InterPro" id="IPR036047">
    <property type="entry name" value="F-box-like_dom_sf"/>
</dbReference>
<dbReference type="OrthoDB" id="5422579at2759"/>
<keyword evidence="2" id="KW-1185">Reference proteome</keyword>
<dbReference type="Proteomes" id="UP000775872">
    <property type="component" value="Unassembled WGS sequence"/>
</dbReference>
<evidence type="ECO:0008006" key="3">
    <source>
        <dbReference type="Google" id="ProtNLM"/>
    </source>
</evidence>
<gene>
    <name evidence="1" type="ORF">CSOL1703_00006436</name>
</gene>
<accession>A0A9N9ZJT0</accession>
<comment type="caution">
    <text evidence="1">The sequence shown here is derived from an EMBL/GenBank/DDBJ whole genome shotgun (WGS) entry which is preliminary data.</text>
</comment>
<evidence type="ECO:0000313" key="1">
    <source>
        <dbReference type="EMBL" id="CAH0056495.1"/>
    </source>
</evidence>
<reference evidence="2" key="1">
    <citation type="submission" date="2019-06" db="EMBL/GenBank/DDBJ databases">
        <authorList>
            <person name="Broberg M."/>
        </authorList>
    </citation>
    <scope>NUCLEOTIDE SEQUENCE [LARGE SCALE GENOMIC DNA]</scope>
</reference>